<gene>
    <name evidence="1" type="ORF">ACFY8O_14565</name>
</gene>
<reference evidence="1 2" key="1">
    <citation type="submission" date="2024-10" db="EMBL/GenBank/DDBJ databases">
        <title>The Natural Products Discovery Center: Release of the First 8490 Sequenced Strains for Exploring Actinobacteria Biosynthetic Diversity.</title>
        <authorList>
            <person name="Kalkreuter E."/>
            <person name="Kautsar S.A."/>
            <person name="Yang D."/>
            <person name="Bader C.D."/>
            <person name="Teijaro C.N."/>
            <person name="Fluegel L."/>
            <person name="Davis C.M."/>
            <person name="Simpson J.R."/>
            <person name="Lauterbach L."/>
            <person name="Steele A.D."/>
            <person name="Gui C."/>
            <person name="Meng S."/>
            <person name="Li G."/>
            <person name="Viehrig K."/>
            <person name="Ye F."/>
            <person name="Su P."/>
            <person name="Kiefer A.F."/>
            <person name="Nichols A."/>
            <person name="Cepeda A.J."/>
            <person name="Yan W."/>
            <person name="Fan B."/>
            <person name="Jiang Y."/>
            <person name="Adhikari A."/>
            <person name="Zheng C.-J."/>
            <person name="Schuster L."/>
            <person name="Cowan T.M."/>
            <person name="Smanski M.J."/>
            <person name="Chevrette M.G."/>
            <person name="De Carvalho L.P.S."/>
            <person name="Shen B."/>
        </authorList>
    </citation>
    <scope>NUCLEOTIDE SEQUENCE [LARGE SCALE GENOMIC DNA]</scope>
    <source>
        <strain evidence="1 2">NPDC012540</strain>
    </source>
</reference>
<keyword evidence="2" id="KW-1185">Reference proteome</keyword>
<dbReference type="Pfam" id="PF19692">
    <property type="entry name" value="DUF6193"/>
    <property type="match status" value="1"/>
</dbReference>
<organism evidence="1 2">
    <name type="scientific">Streptomyces argenteolus</name>
    <dbReference type="NCBI Taxonomy" id="67274"/>
    <lineage>
        <taxon>Bacteria</taxon>
        <taxon>Bacillati</taxon>
        <taxon>Actinomycetota</taxon>
        <taxon>Actinomycetes</taxon>
        <taxon>Kitasatosporales</taxon>
        <taxon>Streptomycetaceae</taxon>
        <taxon>Streptomyces</taxon>
    </lineage>
</organism>
<accession>A0ABW6X4Z2</accession>
<dbReference type="RefSeq" id="WP_387901943.1">
    <property type="nucleotide sequence ID" value="NZ_JBIBEG010000003.1"/>
</dbReference>
<protein>
    <submittedName>
        <fullName evidence="1">DUF6193 family natural product biosynthesis protein</fullName>
    </submittedName>
</protein>
<evidence type="ECO:0000313" key="1">
    <source>
        <dbReference type="EMBL" id="MFF5897140.1"/>
    </source>
</evidence>
<proteinExistence type="predicted"/>
<evidence type="ECO:0000313" key="2">
    <source>
        <dbReference type="Proteomes" id="UP001602322"/>
    </source>
</evidence>
<comment type="caution">
    <text evidence="1">The sequence shown here is derived from an EMBL/GenBank/DDBJ whole genome shotgun (WGS) entry which is preliminary data.</text>
</comment>
<dbReference type="InterPro" id="IPR045682">
    <property type="entry name" value="DUF6193"/>
</dbReference>
<sequence length="253" mass="27447">MTDRITLVPEQLPGAVPDDAMRSYTPLYPDVVRAGSLRNALQDVADRAGYGLDVELTTSPGWRYVAAKVAAGGRSANALMALDVRSFAVGCWAGTVHMADGSTDDLSEVAGALHAWLRRARVGELVDQWPFMRTWALAEAHERGRAIPARWTQLRTSVAGTRNTELRALVEAAFGRPELRALSPGRSMYWLTFSRQAAPPLCRDLPAVMPLGNGRYRVRHTDGRTLEAEGADEAVVAVLAWLPADVAAAPETM</sequence>
<name>A0ABW6X4Z2_9ACTN</name>
<dbReference type="Proteomes" id="UP001602322">
    <property type="component" value="Unassembled WGS sequence"/>
</dbReference>
<dbReference type="EMBL" id="JBIBEG010000003">
    <property type="protein sequence ID" value="MFF5897140.1"/>
    <property type="molecule type" value="Genomic_DNA"/>
</dbReference>